<gene>
    <name evidence="1" type="ORF">PPRIM_AZ9-3.1.T0960117</name>
</gene>
<name>A0A8S1NR11_PARPR</name>
<dbReference type="EMBL" id="CAJJDM010000099">
    <property type="protein sequence ID" value="CAD8094632.1"/>
    <property type="molecule type" value="Genomic_DNA"/>
</dbReference>
<evidence type="ECO:0000313" key="2">
    <source>
        <dbReference type="Proteomes" id="UP000688137"/>
    </source>
</evidence>
<dbReference type="Proteomes" id="UP000688137">
    <property type="component" value="Unassembled WGS sequence"/>
</dbReference>
<dbReference type="AlphaFoldDB" id="A0A8S1NR11"/>
<reference evidence="1" key="1">
    <citation type="submission" date="2021-01" db="EMBL/GenBank/DDBJ databases">
        <authorList>
            <consortium name="Genoscope - CEA"/>
            <person name="William W."/>
        </authorList>
    </citation>
    <scope>NUCLEOTIDE SEQUENCE</scope>
</reference>
<sequence>MYRKQQYEKDFDSYKHNIKLSEEQMLRSVEAAAKHKQICLDNSNNFEIFATCMEKYEGKIDNIANFLSTRLLFIERQALQCYKSQQDEREYEQCHQKVEQDLQNCYNEYYQGLLNL</sequence>
<comment type="caution">
    <text evidence="1">The sequence shown here is derived from an EMBL/GenBank/DDBJ whole genome shotgun (WGS) entry which is preliminary data.</text>
</comment>
<protein>
    <submittedName>
        <fullName evidence="1">Uncharacterized protein</fullName>
    </submittedName>
</protein>
<keyword evidence="2" id="KW-1185">Reference proteome</keyword>
<organism evidence="1 2">
    <name type="scientific">Paramecium primaurelia</name>
    <dbReference type="NCBI Taxonomy" id="5886"/>
    <lineage>
        <taxon>Eukaryota</taxon>
        <taxon>Sar</taxon>
        <taxon>Alveolata</taxon>
        <taxon>Ciliophora</taxon>
        <taxon>Intramacronucleata</taxon>
        <taxon>Oligohymenophorea</taxon>
        <taxon>Peniculida</taxon>
        <taxon>Parameciidae</taxon>
        <taxon>Paramecium</taxon>
    </lineage>
</organism>
<proteinExistence type="predicted"/>
<accession>A0A8S1NR11</accession>
<evidence type="ECO:0000313" key="1">
    <source>
        <dbReference type="EMBL" id="CAD8094632.1"/>
    </source>
</evidence>